<evidence type="ECO:0000256" key="2">
    <source>
        <dbReference type="ARBA" id="ARBA00011838"/>
    </source>
</evidence>
<dbReference type="PROSITE" id="PS00467">
    <property type="entry name" value="RIBOSOMAL_L2"/>
    <property type="match status" value="1"/>
</dbReference>
<dbReference type="RefSeq" id="YP_009104802.1">
    <property type="nucleotide sequence ID" value="NC_025524.1"/>
</dbReference>
<keyword evidence="4 6" id="KW-0689">Ribosomal protein</keyword>
<dbReference type="Pfam" id="PF00181">
    <property type="entry name" value="Ribosomal_L2_N"/>
    <property type="match status" value="1"/>
</dbReference>
<dbReference type="PANTHER" id="PTHR13691:SF5">
    <property type="entry name" value="LARGE RIBOSOMAL SUBUNIT PROTEIN UL2M"/>
    <property type="match status" value="1"/>
</dbReference>
<dbReference type="GO" id="GO:0003735">
    <property type="term" value="F:structural constituent of ribosome"/>
    <property type="evidence" value="ECO:0007669"/>
    <property type="project" value="InterPro"/>
</dbReference>
<evidence type="ECO:0000259" key="8">
    <source>
        <dbReference type="SMART" id="SM01382"/>
    </source>
</evidence>
<evidence type="ECO:0000256" key="4">
    <source>
        <dbReference type="ARBA" id="ARBA00022980"/>
    </source>
</evidence>
<feature type="region of interest" description="Disordered" evidence="7">
    <location>
        <begin position="1"/>
        <end position="29"/>
    </location>
</feature>
<reference evidence="10" key="1">
    <citation type="journal article" date="2014" name="BMC Evol. Biol.">
        <title>Chloroplast phylogenomic analysis resolves deep-level relationships within the green algal class Trebouxiophyceae.</title>
        <authorList>
            <person name="Lemieux C."/>
            <person name="Otis C."/>
            <person name="Turmel M."/>
        </authorList>
    </citation>
    <scope>NUCLEOTIDE SEQUENCE</scope>
</reference>
<dbReference type="GO" id="GO:0032543">
    <property type="term" value="P:mitochondrial translation"/>
    <property type="evidence" value="ECO:0007669"/>
    <property type="project" value="TreeGrafter"/>
</dbReference>
<dbReference type="AlphaFoldDB" id="A0A097KJI2"/>
<comment type="similarity">
    <text evidence="1 6">Belongs to the universal ribosomal protein uL2 family.</text>
</comment>
<gene>
    <name evidence="6 10" type="primary">rpl2</name>
</gene>
<feature type="domain" description="Large ribosomal subunit protein uL2 C-terminal" evidence="8">
    <location>
        <begin position="124"/>
        <end position="253"/>
    </location>
</feature>
<sequence length="276" mass="30521">MGIHFYKPYTPGTRNRSSSDFREITTSKPEPTLVSPWPKAAGRNNRGVITSRHRGGGHKRLYRHIDFRRDKFGTYGKIVSIEYDPYRNGHIALLNYQDGQKRYILYPRGLQVGNTVVSAIDAPVAIGNALPLSRMPLGAEIHNIESFPGSGGQLVRSAGTAAQLVAKEGNLVAIRLPSKEVRLIPNVCWATLGQVGNVDAMNITLGKAGRRRWLGQRPKVRGVVMNPVDHPHGGGEGRAPIGRPHPVSPWGRPALGQRTRKPNKQSNKYIIRRRSN</sequence>
<organism evidence="10">
    <name type="scientific">Symbiochloris handae</name>
    <dbReference type="NCBI Taxonomy" id="1853882"/>
    <lineage>
        <taxon>Eukaryota</taxon>
        <taxon>Viridiplantae</taxon>
        <taxon>Chlorophyta</taxon>
        <taxon>core chlorophytes</taxon>
        <taxon>Trebouxiophyceae</taxon>
        <taxon>Trebouxiales</taxon>
        <taxon>Trebouxiaceae</taxon>
        <taxon>Symbiochloris</taxon>
    </lineage>
</organism>
<feature type="domain" description="Large ribosomal subunit protein uL2 RNA-binding" evidence="9">
    <location>
        <begin position="42"/>
        <end position="118"/>
    </location>
</feature>
<dbReference type="Gene3D" id="2.40.50.140">
    <property type="entry name" value="Nucleic acid-binding proteins"/>
    <property type="match status" value="1"/>
</dbReference>
<geneLocation type="chloroplast" evidence="10"/>
<dbReference type="SMART" id="SM01382">
    <property type="entry name" value="Ribosomal_L2_C"/>
    <property type="match status" value="1"/>
</dbReference>
<dbReference type="InterPro" id="IPR005880">
    <property type="entry name" value="Ribosomal_uL2_bac/org-type"/>
</dbReference>
<dbReference type="FunFam" id="2.40.50.140:FF:000003">
    <property type="entry name" value="50S ribosomal protein L2"/>
    <property type="match status" value="1"/>
</dbReference>
<evidence type="ECO:0000256" key="6">
    <source>
        <dbReference type="HAMAP-Rule" id="MF_01320"/>
    </source>
</evidence>
<dbReference type="GeneID" id="31078340"/>
<protein>
    <recommendedName>
        <fullName evidence="6">Large ribosomal subunit protein uL2c</fullName>
    </recommendedName>
</protein>
<dbReference type="PIRSF" id="PIRSF002158">
    <property type="entry name" value="Ribosomal_L2"/>
    <property type="match status" value="1"/>
</dbReference>
<dbReference type="SUPFAM" id="SSF50104">
    <property type="entry name" value="Translation proteins SH3-like domain"/>
    <property type="match status" value="1"/>
</dbReference>
<dbReference type="GO" id="GO:0016740">
    <property type="term" value="F:transferase activity"/>
    <property type="evidence" value="ECO:0007669"/>
    <property type="project" value="InterPro"/>
</dbReference>
<dbReference type="HAMAP" id="MF_01320_B">
    <property type="entry name" value="Ribosomal_uL2_B"/>
    <property type="match status" value="1"/>
</dbReference>
<evidence type="ECO:0000259" key="9">
    <source>
        <dbReference type="SMART" id="SM01383"/>
    </source>
</evidence>
<comment type="subunit">
    <text evidence="2 6">Part of the 50S ribosomal subunit.</text>
</comment>
<dbReference type="SUPFAM" id="SSF50249">
    <property type="entry name" value="Nucleic acid-binding proteins"/>
    <property type="match status" value="1"/>
</dbReference>
<evidence type="ECO:0000256" key="3">
    <source>
        <dbReference type="ARBA" id="ARBA00022640"/>
    </source>
</evidence>
<name>A0A097KJI2_9CHLO</name>
<evidence type="ECO:0000313" key="10">
    <source>
        <dbReference type="EMBL" id="AIT93352.1"/>
    </source>
</evidence>
<dbReference type="InterPro" id="IPR022669">
    <property type="entry name" value="Ribosomal_uL2_C"/>
</dbReference>
<dbReference type="GO" id="GO:0019843">
    <property type="term" value="F:rRNA binding"/>
    <property type="evidence" value="ECO:0007669"/>
    <property type="project" value="UniProtKB-UniRule"/>
</dbReference>
<dbReference type="InterPro" id="IPR022671">
    <property type="entry name" value="Ribosomal_uL2_CS"/>
</dbReference>
<evidence type="ECO:0000256" key="5">
    <source>
        <dbReference type="ARBA" id="ARBA00023274"/>
    </source>
</evidence>
<dbReference type="InterPro" id="IPR014722">
    <property type="entry name" value="Rib_uL2_dom2"/>
</dbReference>
<evidence type="ECO:0000256" key="1">
    <source>
        <dbReference type="ARBA" id="ARBA00005636"/>
    </source>
</evidence>
<keyword evidence="3 10" id="KW-0934">Plastid</keyword>
<dbReference type="NCBIfam" id="TIGR01171">
    <property type="entry name" value="rplB_bact"/>
    <property type="match status" value="1"/>
</dbReference>
<dbReference type="InterPro" id="IPR012340">
    <property type="entry name" value="NA-bd_OB-fold"/>
</dbReference>
<dbReference type="InterPro" id="IPR022666">
    <property type="entry name" value="Ribosomal_uL2_RNA-bd_dom"/>
</dbReference>
<dbReference type="FunFam" id="2.30.30.30:FF:000001">
    <property type="entry name" value="50S ribosomal protein L2"/>
    <property type="match status" value="1"/>
</dbReference>
<dbReference type="EMBL" id="KM462860">
    <property type="protein sequence ID" value="AIT93352.1"/>
    <property type="molecule type" value="Genomic_DNA"/>
</dbReference>
<dbReference type="Pfam" id="PF03947">
    <property type="entry name" value="Ribosomal_L2_C"/>
    <property type="match status" value="1"/>
</dbReference>
<dbReference type="Gene3D" id="4.10.950.10">
    <property type="entry name" value="Ribosomal protein L2, domain 3"/>
    <property type="match status" value="1"/>
</dbReference>
<dbReference type="GO" id="GO:0009507">
    <property type="term" value="C:chloroplast"/>
    <property type="evidence" value="ECO:0007669"/>
    <property type="project" value="UniProtKB-SubCell"/>
</dbReference>
<dbReference type="Gene3D" id="2.30.30.30">
    <property type="match status" value="1"/>
</dbReference>
<proteinExistence type="inferred from homology"/>
<keyword evidence="10" id="KW-0150">Chloroplast</keyword>
<evidence type="ECO:0000256" key="7">
    <source>
        <dbReference type="SAM" id="MobiDB-lite"/>
    </source>
</evidence>
<dbReference type="PANTHER" id="PTHR13691">
    <property type="entry name" value="RIBOSOMAL PROTEIN L2"/>
    <property type="match status" value="1"/>
</dbReference>
<dbReference type="InterPro" id="IPR008991">
    <property type="entry name" value="Translation_prot_SH3-like_sf"/>
</dbReference>
<dbReference type="SMART" id="SM01383">
    <property type="entry name" value="Ribosomal_L2"/>
    <property type="match status" value="1"/>
</dbReference>
<comment type="subcellular location">
    <subcellularLocation>
        <location evidence="6">Plastid</location>
        <location evidence="6">Chloroplast</location>
    </subcellularLocation>
</comment>
<keyword evidence="5 6" id="KW-0687">Ribonucleoprotein</keyword>
<feature type="region of interest" description="Disordered" evidence="7">
    <location>
        <begin position="223"/>
        <end position="276"/>
    </location>
</feature>
<accession>A0A097KJI2</accession>
<dbReference type="GO" id="GO:0005762">
    <property type="term" value="C:mitochondrial large ribosomal subunit"/>
    <property type="evidence" value="ECO:0007669"/>
    <property type="project" value="TreeGrafter"/>
</dbReference>
<dbReference type="FunFam" id="4.10.950.10:FF:000001">
    <property type="entry name" value="50S ribosomal protein L2"/>
    <property type="match status" value="1"/>
</dbReference>
<dbReference type="InterPro" id="IPR014726">
    <property type="entry name" value="Ribosomal_uL2_dom3"/>
</dbReference>
<dbReference type="InterPro" id="IPR002171">
    <property type="entry name" value="Ribosomal_uL2"/>
</dbReference>